<dbReference type="PATRIC" id="fig|1121338.3.peg.2516"/>
<comment type="subunit">
    <text evidence="8">Homodimer. Interacts with FtsZ.</text>
</comment>
<dbReference type="EMBL" id="LTBA01000051">
    <property type="protein sequence ID" value="KYH31057.1"/>
    <property type="molecule type" value="Genomic_DNA"/>
</dbReference>
<evidence type="ECO:0000256" key="8">
    <source>
        <dbReference type="ARBA" id="ARBA00026068"/>
    </source>
</evidence>
<dbReference type="PANTHER" id="PTHR34981">
    <property type="entry name" value="CELL DIVISION PROTEIN ZAPA"/>
    <property type="match status" value="1"/>
</dbReference>
<protein>
    <recommendedName>
        <fullName evidence="2">Cell division protein ZapA</fullName>
    </recommendedName>
    <alternativeName>
        <fullName evidence="9">Z ring-associated protein ZapA</fullName>
    </alternativeName>
</protein>
<dbReference type="InterPro" id="IPR007838">
    <property type="entry name" value="Cell_div_ZapA-like"/>
</dbReference>
<evidence type="ECO:0000313" key="11">
    <source>
        <dbReference type="EMBL" id="KYH31057.1"/>
    </source>
</evidence>
<dbReference type="RefSeq" id="WP_066827040.1">
    <property type="nucleotide sequence ID" value="NZ_LTBA01000051.1"/>
</dbReference>
<keyword evidence="4 11" id="KW-0132">Cell division</keyword>
<evidence type="ECO:0000256" key="7">
    <source>
        <dbReference type="ARBA" id="ARBA00024910"/>
    </source>
</evidence>
<comment type="subcellular location">
    <subcellularLocation>
        <location evidence="1">Cytoplasm</location>
    </subcellularLocation>
</comment>
<dbReference type="GO" id="GO:0005829">
    <property type="term" value="C:cytosol"/>
    <property type="evidence" value="ECO:0007669"/>
    <property type="project" value="TreeGrafter"/>
</dbReference>
<evidence type="ECO:0000256" key="9">
    <source>
        <dbReference type="ARBA" id="ARBA00033158"/>
    </source>
</evidence>
<comment type="function">
    <text evidence="7">Activator of cell division through the inhibition of FtsZ GTPase activity, therefore promoting FtsZ assembly into bundles of protofilaments necessary for the formation of the division Z ring. It is recruited early at mid-cell but it is not essential for cell division.</text>
</comment>
<keyword evidence="3" id="KW-0963">Cytoplasm</keyword>
<organism evidence="11 12">
    <name type="scientific">Clostridium tepidiprofundi DSM 19306</name>
    <dbReference type="NCBI Taxonomy" id="1121338"/>
    <lineage>
        <taxon>Bacteria</taxon>
        <taxon>Bacillati</taxon>
        <taxon>Bacillota</taxon>
        <taxon>Clostridia</taxon>
        <taxon>Eubacteriales</taxon>
        <taxon>Clostridiaceae</taxon>
        <taxon>Clostridium</taxon>
    </lineage>
</organism>
<dbReference type="SUPFAM" id="SSF102829">
    <property type="entry name" value="Cell division protein ZapA-like"/>
    <property type="match status" value="1"/>
</dbReference>
<dbReference type="GO" id="GO:0000917">
    <property type="term" value="P:division septum assembly"/>
    <property type="evidence" value="ECO:0007669"/>
    <property type="project" value="UniProtKB-KW"/>
</dbReference>
<dbReference type="Pfam" id="PF05164">
    <property type="entry name" value="ZapA"/>
    <property type="match status" value="1"/>
</dbReference>
<dbReference type="GO" id="GO:0043093">
    <property type="term" value="P:FtsZ-dependent cytokinesis"/>
    <property type="evidence" value="ECO:0007669"/>
    <property type="project" value="TreeGrafter"/>
</dbReference>
<dbReference type="Gene3D" id="6.10.250.790">
    <property type="match status" value="1"/>
</dbReference>
<dbReference type="STRING" id="1121338.CLTEP_24340"/>
<dbReference type="AlphaFoldDB" id="A0A151AUH0"/>
<gene>
    <name evidence="11" type="primary">zapA</name>
    <name evidence="11" type="ORF">CLTEP_24340</name>
</gene>
<evidence type="ECO:0000256" key="1">
    <source>
        <dbReference type="ARBA" id="ARBA00004496"/>
    </source>
</evidence>
<name>A0A151AUH0_9CLOT</name>
<keyword evidence="10" id="KW-0175">Coiled coil</keyword>
<keyword evidence="5" id="KW-0717">Septation</keyword>
<proteinExistence type="predicted"/>
<evidence type="ECO:0000256" key="4">
    <source>
        <dbReference type="ARBA" id="ARBA00022618"/>
    </source>
</evidence>
<dbReference type="InterPro" id="IPR036192">
    <property type="entry name" value="Cell_div_ZapA-like_sf"/>
</dbReference>
<dbReference type="Proteomes" id="UP000075531">
    <property type="component" value="Unassembled WGS sequence"/>
</dbReference>
<keyword evidence="6" id="KW-0131">Cell cycle</keyword>
<dbReference type="InterPro" id="IPR053712">
    <property type="entry name" value="Bac_CellDiv_Activator"/>
</dbReference>
<dbReference type="GO" id="GO:0032153">
    <property type="term" value="C:cell division site"/>
    <property type="evidence" value="ECO:0007669"/>
    <property type="project" value="TreeGrafter"/>
</dbReference>
<dbReference type="OrthoDB" id="1711036at2"/>
<evidence type="ECO:0000256" key="2">
    <source>
        <dbReference type="ARBA" id="ARBA00015195"/>
    </source>
</evidence>
<sequence>MNTVRVIINGVEYSLKGEEREEYLHKVASYVDKKLTEIKENNNKLSTSSAAVLTAVNIADELFKIKNELSELFKKVEEIYNDDKRIKEENISLKKQLSHLENYNAELTEKIKKSNNNEYILRLEGDIKKLNEQITIMGEESKKYLQEIQMLKEENKAIKMKNQSYNSEIISLKKDILEKEIELTKERKMRNPLKKADDI</sequence>
<dbReference type="GO" id="GO:0030428">
    <property type="term" value="C:cell septum"/>
    <property type="evidence" value="ECO:0007669"/>
    <property type="project" value="TreeGrafter"/>
</dbReference>
<reference evidence="11 12" key="1">
    <citation type="submission" date="2016-02" db="EMBL/GenBank/DDBJ databases">
        <title>Genome sequence of Clostridium tepidiprofundi DSM 19306.</title>
        <authorList>
            <person name="Poehlein A."/>
            <person name="Daniel R."/>
        </authorList>
    </citation>
    <scope>NUCLEOTIDE SEQUENCE [LARGE SCALE GENOMIC DNA]</scope>
    <source>
        <strain evidence="11 12">DSM 19306</strain>
    </source>
</reference>
<dbReference type="GO" id="GO:0000921">
    <property type="term" value="P:septin ring assembly"/>
    <property type="evidence" value="ECO:0007669"/>
    <property type="project" value="TreeGrafter"/>
</dbReference>
<evidence type="ECO:0000256" key="5">
    <source>
        <dbReference type="ARBA" id="ARBA00023210"/>
    </source>
</evidence>
<accession>A0A151AUH0</accession>
<evidence type="ECO:0000256" key="3">
    <source>
        <dbReference type="ARBA" id="ARBA00022490"/>
    </source>
</evidence>
<evidence type="ECO:0000256" key="10">
    <source>
        <dbReference type="SAM" id="Coils"/>
    </source>
</evidence>
<feature type="coiled-coil region" evidence="10">
    <location>
        <begin position="90"/>
        <end position="168"/>
    </location>
</feature>
<dbReference type="PANTHER" id="PTHR34981:SF1">
    <property type="entry name" value="CELL DIVISION PROTEIN ZAPA"/>
    <property type="match status" value="1"/>
</dbReference>
<comment type="caution">
    <text evidence="11">The sequence shown here is derived from an EMBL/GenBank/DDBJ whole genome shotgun (WGS) entry which is preliminary data.</text>
</comment>
<keyword evidence="12" id="KW-1185">Reference proteome</keyword>
<evidence type="ECO:0000256" key="6">
    <source>
        <dbReference type="ARBA" id="ARBA00023306"/>
    </source>
</evidence>
<evidence type="ECO:0000313" key="12">
    <source>
        <dbReference type="Proteomes" id="UP000075531"/>
    </source>
</evidence>